<organism evidence="1">
    <name type="scientific">freshwater metagenome</name>
    <dbReference type="NCBI Taxonomy" id="449393"/>
    <lineage>
        <taxon>unclassified sequences</taxon>
        <taxon>metagenomes</taxon>
        <taxon>ecological metagenomes</taxon>
    </lineage>
</organism>
<dbReference type="InterPro" id="IPR046288">
    <property type="entry name" value="DUF6325"/>
</dbReference>
<protein>
    <submittedName>
        <fullName evidence="1">Unannotated protein</fullName>
    </submittedName>
</protein>
<dbReference type="Pfam" id="PF19850">
    <property type="entry name" value="DUF6325"/>
    <property type="match status" value="1"/>
</dbReference>
<sequence length="151" mass="15471">MSEHEPMLGPVDFLVIGYPAGAPRTGEAIPLFLDLVERGIITVLDVTAIEKLADGTIAGFSIADVDGDGHPDLIAFAGASSGLIGEEDLSVAGEGLQPGDAAVLIVFENTWAAPFATAVRRNGGEVLAFERVSPIDLLDAINTLESAGTAG</sequence>
<reference evidence="1" key="1">
    <citation type="submission" date="2020-05" db="EMBL/GenBank/DDBJ databases">
        <authorList>
            <person name="Chiriac C."/>
            <person name="Salcher M."/>
            <person name="Ghai R."/>
            <person name="Kavagutti S V."/>
        </authorList>
    </citation>
    <scope>NUCLEOTIDE SEQUENCE</scope>
</reference>
<proteinExistence type="predicted"/>
<dbReference type="InterPro" id="IPR028994">
    <property type="entry name" value="Integrin_alpha_N"/>
</dbReference>
<evidence type="ECO:0000313" key="1">
    <source>
        <dbReference type="EMBL" id="CAB4866763.1"/>
    </source>
</evidence>
<dbReference type="EMBL" id="CAFBLQ010000040">
    <property type="protein sequence ID" value="CAB4866763.1"/>
    <property type="molecule type" value="Genomic_DNA"/>
</dbReference>
<name>A0A6J7DHR2_9ZZZZ</name>
<gene>
    <name evidence="1" type="ORF">UFOPK3423_00523</name>
</gene>
<dbReference type="SUPFAM" id="SSF69318">
    <property type="entry name" value="Integrin alpha N-terminal domain"/>
    <property type="match status" value="1"/>
</dbReference>
<accession>A0A6J7DHR2</accession>
<dbReference type="AlphaFoldDB" id="A0A6J7DHR2"/>